<feature type="compositionally biased region" description="Polar residues" evidence="1">
    <location>
        <begin position="37"/>
        <end position="56"/>
    </location>
</feature>
<dbReference type="AlphaFoldDB" id="A0AAV0EC68"/>
<evidence type="ECO:0000313" key="3">
    <source>
        <dbReference type="Proteomes" id="UP001152523"/>
    </source>
</evidence>
<evidence type="ECO:0000256" key="1">
    <source>
        <dbReference type="SAM" id="MobiDB-lite"/>
    </source>
</evidence>
<feature type="region of interest" description="Disordered" evidence="1">
    <location>
        <begin position="1"/>
        <end position="56"/>
    </location>
</feature>
<accession>A0AAV0EC68</accession>
<protein>
    <submittedName>
        <fullName evidence="2">Uncharacterized protein</fullName>
    </submittedName>
</protein>
<proteinExistence type="predicted"/>
<sequence>MFLEDGRTSGVGSSGPAAHPDERLCRDKEQGHGPPGMTTNVPMATLWSSEETQYTW</sequence>
<organism evidence="2 3">
    <name type="scientific">Cuscuta epithymum</name>
    <dbReference type="NCBI Taxonomy" id="186058"/>
    <lineage>
        <taxon>Eukaryota</taxon>
        <taxon>Viridiplantae</taxon>
        <taxon>Streptophyta</taxon>
        <taxon>Embryophyta</taxon>
        <taxon>Tracheophyta</taxon>
        <taxon>Spermatophyta</taxon>
        <taxon>Magnoliopsida</taxon>
        <taxon>eudicotyledons</taxon>
        <taxon>Gunneridae</taxon>
        <taxon>Pentapetalae</taxon>
        <taxon>asterids</taxon>
        <taxon>lamiids</taxon>
        <taxon>Solanales</taxon>
        <taxon>Convolvulaceae</taxon>
        <taxon>Cuscuteae</taxon>
        <taxon>Cuscuta</taxon>
        <taxon>Cuscuta subgen. Cuscuta</taxon>
    </lineage>
</organism>
<feature type="compositionally biased region" description="Basic and acidic residues" evidence="1">
    <location>
        <begin position="19"/>
        <end position="31"/>
    </location>
</feature>
<gene>
    <name evidence="2" type="ORF">CEPIT_LOCUS23851</name>
</gene>
<name>A0AAV0EC68_9ASTE</name>
<comment type="caution">
    <text evidence="2">The sequence shown here is derived from an EMBL/GenBank/DDBJ whole genome shotgun (WGS) entry which is preliminary data.</text>
</comment>
<reference evidence="2" key="1">
    <citation type="submission" date="2022-07" db="EMBL/GenBank/DDBJ databases">
        <authorList>
            <person name="Macas J."/>
            <person name="Novak P."/>
            <person name="Neumann P."/>
        </authorList>
    </citation>
    <scope>NUCLEOTIDE SEQUENCE</scope>
</reference>
<dbReference type="EMBL" id="CAMAPF010000921">
    <property type="protein sequence ID" value="CAH9121637.1"/>
    <property type="molecule type" value="Genomic_DNA"/>
</dbReference>
<keyword evidence="3" id="KW-1185">Reference proteome</keyword>
<dbReference type="Proteomes" id="UP001152523">
    <property type="component" value="Unassembled WGS sequence"/>
</dbReference>
<evidence type="ECO:0000313" key="2">
    <source>
        <dbReference type="EMBL" id="CAH9121637.1"/>
    </source>
</evidence>